<dbReference type="GO" id="GO:0016747">
    <property type="term" value="F:acyltransferase activity, transferring groups other than amino-acyl groups"/>
    <property type="evidence" value="ECO:0007669"/>
    <property type="project" value="InterPro"/>
</dbReference>
<accession>A0A4R6AU81</accession>
<dbReference type="OrthoDB" id="20916at2"/>
<dbReference type="Gene3D" id="3.40.630.90">
    <property type="match status" value="1"/>
</dbReference>
<dbReference type="SUPFAM" id="SSF55729">
    <property type="entry name" value="Acyl-CoA N-acyltransferases (Nat)"/>
    <property type="match status" value="1"/>
</dbReference>
<feature type="domain" description="N-acetyltransferase" evidence="1">
    <location>
        <begin position="3"/>
        <end position="144"/>
    </location>
</feature>
<proteinExistence type="predicted"/>
<dbReference type="InterPro" id="IPR016181">
    <property type="entry name" value="Acyl_CoA_acyltransferase"/>
</dbReference>
<dbReference type="InterPro" id="IPR041496">
    <property type="entry name" value="YitH/HolE_GNAT"/>
</dbReference>
<dbReference type="InterPro" id="IPR000182">
    <property type="entry name" value="GNAT_dom"/>
</dbReference>
<reference evidence="2 3" key="1">
    <citation type="submission" date="2019-03" db="EMBL/GenBank/DDBJ databases">
        <title>Rhodobacteraceae bacterium SM1902, a new member of the family Rhodobacteraceae isolated from Yantai.</title>
        <authorList>
            <person name="Sun Y."/>
        </authorList>
    </citation>
    <scope>NUCLEOTIDE SEQUENCE [LARGE SCALE GENOMIC DNA]</scope>
    <source>
        <strain evidence="2 3">SM1902</strain>
    </source>
</reference>
<dbReference type="CDD" id="cd04301">
    <property type="entry name" value="NAT_SF"/>
    <property type="match status" value="1"/>
</dbReference>
<dbReference type="RefSeq" id="WP_133342958.1">
    <property type="nucleotide sequence ID" value="NZ_SMZO01000022.1"/>
</dbReference>
<evidence type="ECO:0000259" key="1">
    <source>
        <dbReference type="PROSITE" id="PS51186"/>
    </source>
</evidence>
<keyword evidence="2" id="KW-0808">Transferase</keyword>
<sequence length="277" mass="29675">MSVIYRTMMADELPIALEWAAREGWNPGHDDAAPFFAADPDGFFVAVENDTPVAAISVVNHDPSFAFLGLYIVEPAWRGKGIGFTLWDYAMQHAGPRTVGLDGVRDQEQNYQVSGFVSAGQTARFEGQVTGQECNNVRCVRPTDLPGLIAMDTAANGYNKSAFLKAWLTDTTTRKTLVLDRDGKMMGFVTLRACRTSTKIGPLIATTDNDAEILLRAAAAATGDGPVTIDVPDSQQGLTSLCLAEGMTCGFSTARMYRGPAPKAQPMVASVATLELG</sequence>
<protein>
    <submittedName>
        <fullName evidence="2">GNAT family N-acetyltransferase</fullName>
    </submittedName>
</protein>
<gene>
    <name evidence="2" type="ORF">E2L05_10980</name>
</gene>
<evidence type="ECO:0000313" key="3">
    <source>
        <dbReference type="Proteomes" id="UP000294562"/>
    </source>
</evidence>
<dbReference type="PROSITE" id="PS51186">
    <property type="entry name" value="GNAT"/>
    <property type="match status" value="1"/>
</dbReference>
<dbReference type="InterPro" id="IPR052729">
    <property type="entry name" value="Acyl/Acetyltrans_Enzymes"/>
</dbReference>
<dbReference type="Pfam" id="PF18014">
    <property type="entry name" value="Acetyltransf_18"/>
    <property type="match status" value="1"/>
</dbReference>
<dbReference type="PANTHER" id="PTHR47237">
    <property type="entry name" value="SLL0310 PROTEIN"/>
    <property type="match status" value="1"/>
</dbReference>
<dbReference type="Pfam" id="PF00583">
    <property type="entry name" value="Acetyltransf_1"/>
    <property type="match status" value="1"/>
</dbReference>
<dbReference type="AlphaFoldDB" id="A0A4R6AU81"/>
<organism evidence="2 3">
    <name type="scientific">Meridianimarinicoccus aquatilis</name>
    <dbReference type="NCBI Taxonomy" id="2552766"/>
    <lineage>
        <taxon>Bacteria</taxon>
        <taxon>Pseudomonadati</taxon>
        <taxon>Pseudomonadota</taxon>
        <taxon>Alphaproteobacteria</taxon>
        <taxon>Rhodobacterales</taxon>
        <taxon>Paracoccaceae</taxon>
        <taxon>Meridianimarinicoccus</taxon>
    </lineage>
</organism>
<dbReference type="Gene3D" id="3.40.630.30">
    <property type="match status" value="1"/>
</dbReference>
<dbReference type="Proteomes" id="UP000294562">
    <property type="component" value="Unassembled WGS sequence"/>
</dbReference>
<keyword evidence="3" id="KW-1185">Reference proteome</keyword>
<comment type="caution">
    <text evidence="2">The sequence shown here is derived from an EMBL/GenBank/DDBJ whole genome shotgun (WGS) entry which is preliminary data.</text>
</comment>
<dbReference type="EMBL" id="SMZO01000022">
    <property type="protein sequence ID" value="TDL87740.1"/>
    <property type="molecule type" value="Genomic_DNA"/>
</dbReference>
<name>A0A4R6AU81_9RHOB</name>
<evidence type="ECO:0000313" key="2">
    <source>
        <dbReference type="EMBL" id="TDL87740.1"/>
    </source>
</evidence>
<dbReference type="PANTHER" id="PTHR47237:SF1">
    <property type="entry name" value="SLL0310 PROTEIN"/>
    <property type="match status" value="1"/>
</dbReference>